<dbReference type="InterPro" id="IPR000873">
    <property type="entry name" value="AMP-dep_synth/lig_dom"/>
</dbReference>
<dbReference type="InterPro" id="IPR020845">
    <property type="entry name" value="AMP-binding_CS"/>
</dbReference>
<feature type="domain" description="AMP-dependent synthetase/ligase" evidence="4">
    <location>
        <begin position="108"/>
        <end position="461"/>
    </location>
</feature>
<accession>A0A813TKP7</accession>
<dbReference type="Pfam" id="PF00501">
    <property type="entry name" value="AMP-binding"/>
    <property type="match status" value="1"/>
</dbReference>
<protein>
    <recommendedName>
        <fullName evidence="3">long-chain-fatty-acid--CoA ligase</fullName>
        <ecNumber evidence="3">6.2.1.3</ecNumber>
    </recommendedName>
</protein>
<name>A0A813TKP7_9BILA</name>
<evidence type="ECO:0000259" key="4">
    <source>
        <dbReference type="Pfam" id="PF00501"/>
    </source>
</evidence>
<keyword evidence="1" id="KW-0436">Ligase</keyword>
<dbReference type="GO" id="GO:0004467">
    <property type="term" value="F:long-chain fatty acid-CoA ligase activity"/>
    <property type="evidence" value="ECO:0007669"/>
    <property type="project" value="UniProtKB-EC"/>
</dbReference>
<sequence length="850" mass="98051">MDSTELDMITSIQAAMALYEDRHCMGVRDTDPHNPGQYSDSYTWLTFKTIGDRSKNFGHGLRQLIEPRGYLAICAANRPEWMITDFACMLHSIISVQSTVYLMITIGDRSKNFGHGLRQLIEPRGYLAICAANRPEWMITDFACMLHSIISVPIYCLFNDRDVAYIISNTKISVVVCDNEMLPKFTRLHSQCPSLRHIVCMDPISKTTVENANLSIHYMADIEKYGTMKYYESVPIGPTDCLTVIYTSGSSGFPKGVIINKDTFWSNFLRCYSLSYSEYVSFVYEPLAWLSGRESAITAFIRGGRTGFSSGDVSRLIEEMALVRPTQFGGPPTIWNKIYSEFKATLSLATANLTPDATAVEKAHLLEQFSKLIPRRCRLISIGGAMVSSAVLDFMRECFLHCFVIETYGITECGSVAVNNVLENKLNYRLESVPELGYTLDDKPFPRGEFLVKTEQIFSGYINNTDETRAALTEDGFFRTGDIVELHTRLIRKPRVRVIDRKKNFFKLSQGQFVSPEFLQDIYNKSVFVHQIYIHGDLLSDSVAAVVVPNREYAQTFATNRIFRMRHDAVYYTNWWQQAFHISIYTHSNLKHKNLNHDIKNHWGIYPTRLYDMIYEPKLKSNENIIYIPFGWSNGGYNDQFAAMSSNRNAQHYFMRILNIKRMLHESIVHPETSIHLIAKWNQIKIDNRNATICYDIVRISTKNHRSCAYKKSGIEDCQLLCPKYENINRILHNSFIHNKNNLVPQDNSTRILNNKEEETEILLNQHISSMNNKNNENSIEINHQSSSFYYFYRYINSKYLNNPCLPQTWTKDQGNNYEKHHFPFILRSSDQTKINQYNQYLTCGSNVNI</sequence>
<dbReference type="EC" id="6.2.1.3" evidence="3"/>
<dbReference type="PANTHER" id="PTHR43272:SF91">
    <property type="entry name" value="CARRIER DOMAIN-CONTAINING PROTEIN"/>
    <property type="match status" value="1"/>
</dbReference>
<gene>
    <name evidence="5" type="ORF">IZO911_LOCUS7448</name>
</gene>
<dbReference type="GO" id="GO:0016020">
    <property type="term" value="C:membrane"/>
    <property type="evidence" value="ECO:0007669"/>
    <property type="project" value="TreeGrafter"/>
</dbReference>
<dbReference type="InterPro" id="IPR042099">
    <property type="entry name" value="ANL_N_sf"/>
</dbReference>
<keyword evidence="2" id="KW-0443">Lipid metabolism</keyword>
<reference evidence="5" key="1">
    <citation type="submission" date="2021-02" db="EMBL/GenBank/DDBJ databases">
        <authorList>
            <person name="Nowell W R."/>
        </authorList>
    </citation>
    <scope>NUCLEOTIDE SEQUENCE</scope>
</reference>
<dbReference type="SUPFAM" id="SSF56801">
    <property type="entry name" value="Acetyl-CoA synthetase-like"/>
    <property type="match status" value="2"/>
</dbReference>
<evidence type="ECO:0000256" key="3">
    <source>
        <dbReference type="ARBA" id="ARBA00026121"/>
    </source>
</evidence>
<dbReference type="GO" id="GO:0005524">
    <property type="term" value="F:ATP binding"/>
    <property type="evidence" value="ECO:0007669"/>
    <property type="project" value="UniProtKB-KW"/>
</dbReference>
<keyword evidence="2" id="KW-0276">Fatty acid metabolism</keyword>
<evidence type="ECO:0000256" key="1">
    <source>
        <dbReference type="ARBA" id="ARBA00022598"/>
    </source>
</evidence>
<dbReference type="PROSITE" id="PS00455">
    <property type="entry name" value="AMP_BINDING"/>
    <property type="match status" value="1"/>
</dbReference>
<dbReference type="Gene3D" id="3.40.50.12780">
    <property type="entry name" value="N-terminal domain of ligase-like"/>
    <property type="match status" value="2"/>
</dbReference>
<dbReference type="EMBL" id="CAJNOE010000048">
    <property type="protein sequence ID" value="CAF0810756.1"/>
    <property type="molecule type" value="Genomic_DNA"/>
</dbReference>
<comment type="caution">
    <text evidence="5">The sequence shown here is derived from an EMBL/GenBank/DDBJ whole genome shotgun (WGS) entry which is preliminary data.</text>
</comment>
<dbReference type="PANTHER" id="PTHR43272">
    <property type="entry name" value="LONG-CHAIN-FATTY-ACID--COA LIGASE"/>
    <property type="match status" value="1"/>
</dbReference>
<proteinExistence type="predicted"/>
<dbReference type="Proteomes" id="UP000663860">
    <property type="component" value="Unassembled WGS sequence"/>
</dbReference>
<evidence type="ECO:0000313" key="5">
    <source>
        <dbReference type="EMBL" id="CAF0810756.1"/>
    </source>
</evidence>
<organism evidence="5 6">
    <name type="scientific">Adineta steineri</name>
    <dbReference type="NCBI Taxonomy" id="433720"/>
    <lineage>
        <taxon>Eukaryota</taxon>
        <taxon>Metazoa</taxon>
        <taxon>Spiralia</taxon>
        <taxon>Gnathifera</taxon>
        <taxon>Rotifera</taxon>
        <taxon>Eurotatoria</taxon>
        <taxon>Bdelloidea</taxon>
        <taxon>Adinetida</taxon>
        <taxon>Adinetidae</taxon>
        <taxon>Adineta</taxon>
    </lineage>
</organism>
<dbReference type="AlphaFoldDB" id="A0A813TKP7"/>
<evidence type="ECO:0000256" key="2">
    <source>
        <dbReference type="ARBA" id="ARBA00022832"/>
    </source>
</evidence>
<evidence type="ECO:0000313" key="6">
    <source>
        <dbReference type="Proteomes" id="UP000663860"/>
    </source>
</evidence>
<dbReference type="GO" id="GO:0005783">
    <property type="term" value="C:endoplasmic reticulum"/>
    <property type="evidence" value="ECO:0007669"/>
    <property type="project" value="TreeGrafter"/>
</dbReference>